<proteinExistence type="predicted"/>
<comment type="caution">
    <text evidence="1">The sequence shown here is derived from an EMBL/GenBank/DDBJ whole genome shotgun (WGS) entry which is preliminary data.</text>
</comment>
<protein>
    <submittedName>
        <fullName evidence="1">Uncharacterized protein</fullName>
    </submittedName>
</protein>
<feature type="non-terminal residue" evidence="1">
    <location>
        <position position="1"/>
    </location>
</feature>
<accession>A0A0F8XI82</accession>
<reference evidence="1" key="1">
    <citation type="journal article" date="2015" name="Nature">
        <title>Complex archaea that bridge the gap between prokaryotes and eukaryotes.</title>
        <authorList>
            <person name="Spang A."/>
            <person name="Saw J.H."/>
            <person name="Jorgensen S.L."/>
            <person name="Zaremba-Niedzwiedzka K."/>
            <person name="Martijn J."/>
            <person name="Lind A.E."/>
            <person name="van Eijk R."/>
            <person name="Schleper C."/>
            <person name="Guy L."/>
            <person name="Ettema T.J."/>
        </authorList>
    </citation>
    <scope>NUCLEOTIDE SEQUENCE</scope>
</reference>
<gene>
    <name evidence="1" type="ORF">LCGC14_3020980</name>
</gene>
<organism evidence="1">
    <name type="scientific">marine sediment metagenome</name>
    <dbReference type="NCBI Taxonomy" id="412755"/>
    <lineage>
        <taxon>unclassified sequences</taxon>
        <taxon>metagenomes</taxon>
        <taxon>ecological metagenomes</taxon>
    </lineage>
</organism>
<sequence>RASSTPMIAFSSKHALEEGGLSGQAWKSAKELCHEMALKHGLPEVPGYYGIKNDGEFVES</sequence>
<name>A0A0F8XI82_9ZZZZ</name>
<dbReference type="AlphaFoldDB" id="A0A0F8XI82"/>
<dbReference type="EMBL" id="LAZR01062799">
    <property type="protein sequence ID" value="KKK60780.1"/>
    <property type="molecule type" value="Genomic_DNA"/>
</dbReference>
<evidence type="ECO:0000313" key="1">
    <source>
        <dbReference type="EMBL" id="KKK60780.1"/>
    </source>
</evidence>